<reference evidence="2" key="1">
    <citation type="submission" date="2022-08" db="EMBL/GenBank/DDBJ databases">
        <authorList>
            <consortium name="DOE Joint Genome Institute"/>
            <person name="Min B."/>
            <person name="Riley R."/>
            <person name="Sierra-Patev S."/>
            <person name="Naranjo-Ortiz M."/>
            <person name="Looney B."/>
            <person name="Konkel Z."/>
            <person name="Slot J.C."/>
            <person name="Sakamoto Y."/>
            <person name="Steenwyk J.L."/>
            <person name="Rokas A."/>
            <person name="Carro J."/>
            <person name="Camarero S."/>
            <person name="Ferreira P."/>
            <person name="Molpeceres G."/>
            <person name="Ruiz-Duenas F.J."/>
            <person name="Serrano A."/>
            <person name="Henrissat B."/>
            <person name="Drula E."/>
            <person name="Hughes K.W."/>
            <person name="Mata J.L."/>
            <person name="Ishikawa N.K."/>
            <person name="Vargas-Isla R."/>
            <person name="Ushijima S."/>
            <person name="Smith C.A."/>
            <person name="Ahrendt S."/>
            <person name="Andreopoulos W."/>
            <person name="He G."/>
            <person name="Labutti K."/>
            <person name="Lipzen A."/>
            <person name="Ng V."/>
            <person name="Sandor L."/>
            <person name="Barry K."/>
            <person name="Martinez A.T."/>
            <person name="Xiao Y."/>
            <person name="Gibbons J.G."/>
            <person name="Terashima K."/>
            <person name="Hibbett D.S."/>
            <person name="Grigoriev I.V."/>
        </authorList>
    </citation>
    <scope>NUCLEOTIDE SEQUENCE</scope>
    <source>
        <strain evidence="2">TFB7829</strain>
    </source>
</reference>
<name>A0AA38PR97_9AGAR</name>
<keyword evidence="1" id="KW-0732">Signal</keyword>
<evidence type="ECO:0000313" key="2">
    <source>
        <dbReference type="EMBL" id="KAJ3979838.1"/>
    </source>
</evidence>
<comment type="caution">
    <text evidence="2">The sequence shown here is derived from an EMBL/GenBank/DDBJ whole genome shotgun (WGS) entry which is preliminary data.</text>
</comment>
<proteinExistence type="predicted"/>
<dbReference type="EMBL" id="MU802262">
    <property type="protein sequence ID" value="KAJ3979838.1"/>
    <property type="molecule type" value="Genomic_DNA"/>
</dbReference>
<dbReference type="AlphaFoldDB" id="A0AA38PR97"/>
<gene>
    <name evidence="2" type="ORF">F5890DRAFT_1544801</name>
</gene>
<evidence type="ECO:0000313" key="3">
    <source>
        <dbReference type="Proteomes" id="UP001163850"/>
    </source>
</evidence>
<protein>
    <submittedName>
        <fullName evidence="2">Uncharacterized protein</fullName>
    </submittedName>
</protein>
<accession>A0AA38PR97</accession>
<feature type="chain" id="PRO_5041356773" evidence="1">
    <location>
        <begin position="23"/>
        <end position="131"/>
    </location>
</feature>
<evidence type="ECO:0000256" key="1">
    <source>
        <dbReference type="SAM" id="SignalP"/>
    </source>
</evidence>
<feature type="signal peptide" evidence="1">
    <location>
        <begin position="1"/>
        <end position="22"/>
    </location>
</feature>
<organism evidence="2 3">
    <name type="scientific">Lentinula detonsa</name>
    <dbReference type="NCBI Taxonomy" id="2804962"/>
    <lineage>
        <taxon>Eukaryota</taxon>
        <taxon>Fungi</taxon>
        <taxon>Dikarya</taxon>
        <taxon>Basidiomycota</taxon>
        <taxon>Agaricomycotina</taxon>
        <taxon>Agaricomycetes</taxon>
        <taxon>Agaricomycetidae</taxon>
        <taxon>Agaricales</taxon>
        <taxon>Marasmiineae</taxon>
        <taxon>Omphalotaceae</taxon>
        <taxon>Lentinula</taxon>
    </lineage>
</organism>
<sequence length="131" mass="14677">MISRRLLYSYSLLIVLNVNGTAQQDRCLLSQSRPNLLNSIKTELVELVSIQLHSPKTLRNITGTVLTVATATTSSPKSDISSLLEDYADFADIFDEIESEVLPDHHPYNLQIDLKAPNHLLVAFTLFLPRN</sequence>
<dbReference type="Proteomes" id="UP001163850">
    <property type="component" value="Unassembled WGS sequence"/>
</dbReference>